<protein>
    <submittedName>
        <fullName evidence="1">Uncharacterized protein</fullName>
    </submittedName>
</protein>
<proteinExistence type="predicted"/>
<feature type="non-terminal residue" evidence="1">
    <location>
        <position position="23"/>
    </location>
</feature>
<comment type="caution">
    <text evidence="1">The sequence shown here is derived from an EMBL/GenBank/DDBJ whole genome shotgun (WGS) entry which is preliminary data.</text>
</comment>
<evidence type="ECO:0000313" key="2">
    <source>
        <dbReference type="Proteomes" id="UP000494165"/>
    </source>
</evidence>
<sequence length="23" mass="2480">TIVLIVQSIEIFGTWPTGCSALM</sequence>
<gene>
    <name evidence="1" type="ORF">CLODIP_2_CD11276</name>
</gene>
<organism evidence="1 2">
    <name type="scientific">Cloeon dipterum</name>
    <dbReference type="NCBI Taxonomy" id="197152"/>
    <lineage>
        <taxon>Eukaryota</taxon>
        <taxon>Metazoa</taxon>
        <taxon>Ecdysozoa</taxon>
        <taxon>Arthropoda</taxon>
        <taxon>Hexapoda</taxon>
        <taxon>Insecta</taxon>
        <taxon>Pterygota</taxon>
        <taxon>Palaeoptera</taxon>
        <taxon>Ephemeroptera</taxon>
        <taxon>Pisciforma</taxon>
        <taxon>Baetidae</taxon>
        <taxon>Cloeon</taxon>
    </lineage>
</organism>
<name>A0A8S1DN64_9INSE</name>
<evidence type="ECO:0000313" key="1">
    <source>
        <dbReference type="EMBL" id="CAB3385153.1"/>
    </source>
</evidence>
<accession>A0A8S1DN64</accession>
<dbReference type="Proteomes" id="UP000494165">
    <property type="component" value="Unassembled WGS sequence"/>
</dbReference>
<dbReference type="AlphaFoldDB" id="A0A8S1DN64"/>
<dbReference type="EMBL" id="CADEPI010000396">
    <property type="protein sequence ID" value="CAB3385153.1"/>
    <property type="molecule type" value="Genomic_DNA"/>
</dbReference>
<reference evidence="1 2" key="1">
    <citation type="submission" date="2020-04" db="EMBL/GenBank/DDBJ databases">
        <authorList>
            <person name="Alioto T."/>
            <person name="Alioto T."/>
            <person name="Gomez Garrido J."/>
        </authorList>
    </citation>
    <scope>NUCLEOTIDE SEQUENCE [LARGE SCALE GENOMIC DNA]</scope>
</reference>
<keyword evidence="2" id="KW-1185">Reference proteome</keyword>